<comment type="caution">
    <text evidence="2">The sequence shown here is derived from an EMBL/GenBank/DDBJ whole genome shotgun (WGS) entry which is preliminary data.</text>
</comment>
<gene>
    <name evidence="2" type="ORF">Q8F55_003762</name>
</gene>
<dbReference type="Proteomes" id="UP001565368">
    <property type="component" value="Unassembled WGS sequence"/>
</dbReference>
<reference evidence="2 3" key="1">
    <citation type="submission" date="2023-08" db="EMBL/GenBank/DDBJ databases">
        <title>Annotated Genome Sequence of Vanrija albida AlHP1.</title>
        <authorList>
            <person name="Herzog R."/>
        </authorList>
    </citation>
    <scope>NUCLEOTIDE SEQUENCE [LARGE SCALE GENOMIC DNA]</scope>
    <source>
        <strain evidence="2 3">AlHP1</strain>
    </source>
</reference>
<organism evidence="2 3">
    <name type="scientific">Vanrija albida</name>
    <dbReference type="NCBI Taxonomy" id="181172"/>
    <lineage>
        <taxon>Eukaryota</taxon>
        <taxon>Fungi</taxon>
        <taxon>Dikarya</taxon>
        <taxon>Basidiomycota</taxon>
        <taxon>Agaricomycotina</taxon>
        <taxon>Tremellomycetes</taxon>
        <taxon>Trichosporonales</taxon>
        <taxon>Trichosporonaceae</taxon>
        <taxon>Vanrija</taxon>
    </lineage>
</organism>
<proteinExistence type="predicted"/>
<sequence length="144" mass="15011">MAPREKLDVESAESREARLVLARARAFLPLLASSNADLLARAAADPASVDIEQGEGPAVAMDVGLGVFDVRGEVGDGLGPLVERDAGVWEAAEAAADEGEEGEEDDEGEDGDEGDEDEDESSDSSDDSDDDEEADAPDAMDTDK</sequence>
<dbReference type="GeneID" id="95984805"/>
<dbReference type="EMBL" id="JBBXJM010000003">
    <property type="protein sequence ID" value="KAL1409765.1"/>
    <property type="molecule type" value="Genomic_DNA"/>
</dbReference>
<name>A0ABR3Q4V2_9TREE</name>
<dbReference type="RefSeq" id="XP_069209709.1">
    <property type="nucleotide sequence ID" value="XM_069352291.1"/>
</dbReference>
<keyword evidence="3" id="KW-1185">Reference proteome</keyword>
<evidence type="ECO:0000313" key="2">
    <source>
        <dbReference type="EMBL" id="KAL1409765.1"/>
    </source>
</evidence>
<feature type="region of interest" description="Disordered" evidence="1">
    <location>
        <begin position="81"/>
        <end position="144"/>
    </location>
</feature>
<evidence type="ECO:0000256" key="1">
    <source>
        <dbReference type="SAM" id="MobiDB-lite"/>
    </source>
</evidence>
<protein>
    <submittedName>
        <fullName evidence="2">Uncharacterized protein</fullName>
    </submittedName>
</protein>
<accession>A0ABR3Q4V2</accession>
<feature type="compositionally biased region" description="Acidic residues" evidence="1">
    <location>
        <begin position="95"/>
        <end position="144"/>
    </location>
</feature>
<evidence type="ECO:0000313" key="3">
    <source>
        <dbReference type="Proteomes" id="UP001565368"/>
    </source>
</evidence>